<dbReference type="GO" id="GO:0008379">
    <property type="term" value="F:thioredoxin peroxidase activity"/>
    <property type="evidence" value="ECO:0007669"/>
    <property type="project" value="TreeGrafter"/>
</dbReference>
<dbReference type="InterPro" id="IPR036249">
    <property type="entry name" value="Thioredoxin-like_sf"/>
</dbReference>
<feature type="domain" description="Thioredoxin" evidence="13">
    <location>
        <begin position="36"/>
        <end position="182"/>
    </location>
</feature>
<evidence type="ECO:0000256" key="10">
    <source>
        <dbReference type="ARBA" id="ARBA00038489"/>
    </source>
</evidence>
<dbReference type="PANTHER" id="PTHR42801">
    <property type="entry name" value="THIOREDOXIN-DEPENDENT PEROXIDE REDUCTASE"/>
    <property type="match status" value="1"/>
</dbReference>
<dbReference type="EC" id="1.11.1.24" evidence="3"/>
<evidence type="ECO:0000256" key="12">
    <source>
        <dbReference type="ARBA" id="ARBA00049091"/>
    </source>
</evidence>
<comment type="function">
    <text evidence="1">Thiol-specific peroxidase that catalyzes the reduction of hydrogen peroxide and organic hydroperoxides to water and alcohols, respectively. Plays a role in cell protection against oxidative stress by detoxifying peroxides and as sensor of hydrogen peroxide-mediated signaling events.</text>
</comment>
<dbReference type="InterPro" id="IPR013766">
    <property type="entry name" value="Thioredoxin_domain"/>
</dbReference>
<reference evidence="14" key="1">
    <citation type="submission" date="2021-05" db="EMBL/GenBank/DDBJ databases">
        <authorList>
            <person name="Pietrasiak N."/>
            <person name="Ward R."/>
            <person name="Stajich J.E."/>
            <person name="Kurbessoian T."/>
        </authorList>
    </citation>
    <scope>NUCLEOTIDE SEQUENCE</scope>
    <source>
        <strain evidence="14">UHER 2000/2452</strain>
    </source>
</reference>
<dbReference type="EMBL" id="JAHHHD010000001">
    <property type="protein sequence ID" value="MBW4657208.1"/>
    <property type="molecule type" value="Genomic_DNA"/>
</dbReference>
<evidence type="ECO:0000256" key="6">
    <source>
        <dbReference type="ARBA" id="ARBA00023002"/>
    </source>
</evidence>
<dbReference type="FunFam" id="3.40.30.10:FF:000007">
    <property type="entry name" value="Thioredoxin-dependent thiol peroxidase"/>
    <property type="match status" value="1"/>
</dbReference>
<dbReference type="AlphaFoldDB" id="A0A951Q6G8"/>
<evidence type="ECO:0000256" key="8">
    <source>
        <dbReference type="ARBA" id="ARBA00023284"/>
    </source>
</evidence>
<name>A0A951Q6G8_9CYAN</name>
<evidence type="ECO:0000313" key="14">
    <source>
        <dbReference type="EMBL" id="MBW4657208.1"/>
    </source>
</evidence>
<evidence type="ECO:0000256" key="5">
    <source>
        <dbReference type="ARBA" id="ARBA00022862"/>
    </source>
</evidence>
<proteinExistence type="inferred from homology"/>
<evidence type="ECO:0000256" key="2">
    <source>
        <dbReference type="ARBA" id="ARBA00011245"/>
    </source>
</evidence>
<keyword evidence="4" id="KW-0575">Peroxidase</keyword>
<organism evidence="14 15">
    <name type="scientific">Drouetiella hepatica Uher 2000/2452</name>
    <dbReference type="NCBI Taxonomy" id="904376"/>
    <lineage>
        <taxon>Bacteria</taxon>
        <taxon>Bacillati</taxon>
        <taxon>Cyanobacteriota</taxon>
        <taxon>Cyanophyceae</taxon>
        <taxon>Oculatellales</taxon>
        <taxon>Oculatellaceae</taxon>
        <taxon>Drouetiella</taxon>
    </lineage>
</organism>
<evidence type="ECO:0000256" key="3">
    <source>
        <dbReference type="ARBA" id="ARBA00013017"/>
    </source>
</evidence>
<evidence type="ECO:0000256" key="4">
    <source>
        <dbReference type="ARBA" id="ARBA00022559"/>
    </source>
</evidence>
<dbReference type="InterPro" id="IPR000866">
    <property type="entry name" value="AhpC/TSA"/>
</dbReference>
<comment type="subunit">
    <text evidence="2">Monomer.</text>
</comment>
<dbReference type="PANTHER" id="PTHR42801:SF4">
    <property type="entry name" value="AHPC_TSA FAMILY PROTEIN"/>
    <property type="match status" value="1"/>
</dbReference>
<comment type="similarity">
    <text evidence="10">Belongs to the peroxiredoxin family. BCP/PrxQ subfamily.</text>
</comment>
<dbReference type="Gene3D" id="3.40.30.10">
    <property type="entry name" value="Glutaredoxin"/>
    <property type="match status" value="1"/>
</dbReference>
<evidence type="ECO:0000256" key="9">
    <source>
        <dbReference type="ARBA" id="ARBA00032824"/>
    </source>
</evidence>
<dbReference type="CDD" id="cd03017">
    <property type="entry name" value="PRX_BCP"/>
    <property type="match status" value="1"/>
</dbReference>
<comment type="catalytic activity">
    <reaction evidence="12">
        <text>a hydroperoxide + [thioredoxin]-dithiol = an alcohol + [thioredoxin]-disulfide + H2O</text>
        <dbReference type="Rhea" id="RHEA:62620"/>
        <dbReference type="Rhea" id="RHEA-COMP:10698"/>
        <dbReference type="Rhea" id="RHEA-COMP:10700"/>
        <dbReference type="ChEBI" id="CHEBI:15377"/>
        <dbReference type="ChEBI" id="CHEBI:29950"/>
        <dbReference type="ChEBI" id="CHEBI:30879"/>
        <dbReference type="ChEBI" id="CHEBI:35924"/>
        <dbReference type="ChEBI" id="CHEBI:50058"/>
        <dbReference type="EC" id="1.11.1.24"/>
    </reaction>
</comment>
<dbReference type="GO" id="GO:0045454">
    <property type="term" value="P:cell redox homeostasis"/>
    <property type="evidence" value="ECO:0007669"/>
    <property type="project" value="TreeGrafter"/>
</dbReference>
<comment type="caution">
    <text evidence="14">The sequence shown here is derived from an EMBL/GenBank/DDBJ whole genome shotgun (WGS) entry which is preliminary data.</text>
</comment>
<evidence type="ECO:0000313" key="15">
    <source>
        <dbReference type="Proteomes" id="UP000757435"/>
    </source>
</evidence>
<keyword evidence="6" id="KW-0560">Oxidoreductase</keyword>
<dbReference type="Proteomes" id="UP000757435">
    <property type="component" value="Unassembled WGS sequence"/>
</dbReference>
<protein>
    <recommendedName>
        <fullName evidence="3">thioredoxin-dependent peroxiredoxin</fullName>
        <ecNumber evidence="3">1.11.1.24</ecNumber>
    </recommendedName>
    <alternativeName>
        <fullName evidence="11">Bacterioferritin comigratory protein</fullName>
    </alternativeName>
    <alternativeName>
        <fullName evidence="9">Thioredoxin peroxidase</fullName>
    </alternativeName>
</protein>
<sequence length="183" mass="20303">MIILRRTLSFFWILCLILLTAFGSGAEAIAMGGEQPPLNQPAPEFTLPTNSGDGEISLADYRGQWVVVYFYPKDFTPGCTLEAQRFQRDLPQYLAKNAQILGISVDDIDSHAEFCDSEGLKFPLLADVDGKVSKAYGSWLGYSALRHTYLIDPDGMMRERFLGVRPAIHSAEVLARLDELQAA</sequence>
<keyword evidence="5" id="KW-0049">Antioxidant</keyword>
<dbReference type="PROSITE" id="PS51352">
    <property type="entry name" value="THIOREDOXIN_2"/>
    <property type="match status" value="1"/>
</dbReference>
<evidence type="ECO:0000259" key="13">
    <source>
        <dbReference type="PROSITE" id="PS51352"/>
    </source>
</evidence>
<dbReference type="GO" id="GO:0034599">
    <property type="term" value="P:cellular response to oxidative stress"/>
    <property type="evidence" value="ECO:0007669"/>
    <property type="project" value="TreeGrafter"/>
</dbReference>
<evidence type="ECO:0000256" key="11">
    <source>
        <dbReference type="ARBA" id="ARBA00041373"/>
    </source>
</evidence>
<gene>
    <name evidence="14" type="ORF">KME15_00905</name>
</gene>
<evidence type="ECO:0000256" key="7">
    <source>
        <dbReference type="ARBA" id="ARBA00023157"/>
    </source>
</evidence>
<dbReference type="SUPFAM" id="SSF52833">
    <property type="entry name" value="Thioredoxin-like"/>
    <property type="match status" value="1"/>
</dbReference>
<reference evidence="14" key="2">
    <citation type="journal article" date="2022" name="Microbiol. Resour. Announc.">
        <title>Metagenome Sequencing to Explore Phylogenomics of Terrestrial Cyanobacteria.</title>
        <authorList>
            <person name="Ward R.D."/>
            <person name="Stajich J.E."/>
            <person name="Johansen J.R."/>
            <person name="Huntemann M."/>
            <person name="Clum A."/>
            <person name="Foster B."/>
            <person name="Foster B."/>
            <person name="Roux S."/>
            <person name="Palaniappan K."/>
            <person name="Varghese N."/>
            <person name="Mukherjee S."/>
            <person name="Reddy T.B.K."/>
            <person name="Daum C."/>
            <person name="Copeland A."/>
            <person name="Chen I.A."/>
            <person name="Ivanova N.N."/>
            <person name="Kyrpides N.C."/>
            <person name="Shapiro N."/>
            <person name="Eloe-Fadrosh E.A."/>
            <person name="Pietrasiak N."/>
        </authorList>
    </citation>
    <scope>NUCLEOTIDE SEQUENCE</scope>
    <source>
        <strain evidence="14">UHER 2000/2452</strain>
    </source>
</reference>
<dbReference type="InterPro" id="IPR050924">
    <property type="entry name" value="Peroxiredoxin_BCP/PrxQ"/>
</dbReference>
<evidence type="ECO:0000256" key="1">
    <source>
        <dbReference type="ARBA" id="ARBA00003330"/>
    </source>
</evidence>
<dbReference type="GO" id="GO:0005737">
    <property type="term" value="C:cytoplasm"/>
    <property type="evidence" value="ECO:0007669"/>
    <property type="project" value="TreeGrafter"/>
</dbReference>
<dbReference type="Pfam" id="PF00578">
    <property type="entry name" value="AhpC-TSA"/>
    <property type="match status" value="1"/>
</dbReference>
<keyword evidence="7" id="KW-1015">Disulfide bond</keyword>
<keyword evidence="8" id="KW-0676">Redox-active center</keyword>
<accession>A0A951Q6G8</accession>